<dbReference type="AlphaFoldDB" id="X1QBP2"/>
<proteinExistence type="predicted"/>
<feature type="non-terminal residue" evidence="1">
    <location>
        <position position="71"/>
    </location>
</feature>
<protein>
    <recommendedName>
        <fullName evidence="2">AMP-dependent synthetase/ligase domain-containing protein</fullName>
    </recommendedName>
</protein>
<dbReference type="EMBL" id="BARV01023782">
    <property type="protein sequence ID" value="GAI40694.1"/>
    <property type="molecule type" value="Genomic_DNA"/>
</dbReference>
<evidence type="ECO:0000313" key="1">
    <source>
        <dbReference type="EMBL" id="GAI40694.1"/>
    </source>
</evidence>
<sequence>MQTTKKFRLRRNTILREVIKNKAETVGDKVFMTYIRDFDKDIDEKYTYKDMHLMSNRLANGLLNLGLKKGD</sequence>
<organism evidence="1">
    <name type="scientific">marine sediment metagenome</name>
    <dbReference type="NCBI Taxonomy" id="412755"/>
    <lineage>
        <taxon>unclassified sequences</taxon>
        <taxon>metagenomes</taxon>
        <taxon>ecological metagenomes</taxon>
    </lineage>
</organism>
<reference evidence="1" key="1">
    <citation type="journal article" date="2014" name="Front. Microbiol.">
        <title>High frequency of phylogenetically diverse reductive dehalogenase-homologous genes in deep subseafloor sedimentary metagenomes.</title>
        <authorList>
            <person name="Kawai M."/>
            <person name="Futagami T."/>
            <person name="Toyoda A."/>
            <person name="Takaki Y."/>
            <person name="Nishi S."/>
            <person name="Hori S."/>
            <person name="Arai W."/>
            <person name="Tsubouchi T."/>
            <person name="Morono Y."/>
            <person name="Uchiyama I."/>
            <person name="Ito T."/>
            <person name="Fujiyama A."/>
            <person name="Inagaki F."/>
            <person name="Takami H."/>
        </authorList>
    </citation>
    <scope>NUCLEOTIDE SEQUENCE</scope>
    <source>
        <strain evidence="1">Expedition CK06-06</strain>
    </source>
</reference>
<name>X1QBP2_9ZZZZ</name>
<accession>X1QBP2</accession>
<dbReference type="Gene3D" id="3.40.50.12780">
    <property type="entry name" value="N-terminal domain of ligase-like"/>
    <property type="match status" value="1"/>
</dbReference>
<dbReference type="SUPFAM" id="SSF56801">
    <property type="entry name" value="Acetyl-CoA synthetase-like"/>
    <property type="match status" value="1"/>
</dbReference>
<dbReference type="InterPro" id="IPR042099">
    <property type="entry name" value="ANL_N_sf"/>
</dbReference>
<evidence type="ECO:0008006" key="2">
    <source>
        <dbReference type="Google" id="ProtNLM"/>
    </source>
</evidence>
<gene>
    <name evidence="1" type="ORF">S06H3_38946</name>
</gene>
<comment type="caution">
    <text evidence="1">The sequence shown here is derived from an EMBL/GenBank/DDBJ whole genome shotgun (WGS) entry which is preliminary data.</text>
</comment>